<feature type="region of interest" description="Disordered" evidence="1">
    <location>
        <begin position="1"/>
        <end position="29"/>
    </location>
</feature>
<evidence type="ECO:0000313" key="2">
    <source>
        <dbReference type="EMBL" id="PRZ15140.1"/>
    </source>
</evidence>
<name>A0A2T0YIX6_9MICC</name>
<evidence type="ECO:0000313" key="3">
    <source>
        <dbReference type="Proteomes" id="UP000238217"/>
    </source>
</evidence>
<protein>
    <submittedName>
        <fullName evidence="2">Uncharacterized protein</fullName>
    </submittedName>
</protein>
<dbReference type="Proteomes" id="UP000238217">
    <property type="component" value="Unassembled WGS sequence"/>
</dbReference>
<sequence length="343" mass="38442">MSTGARSGEHVRVSLQDTPLDDDRWAEPGSRFHTHRPGVWELLTGTEVLPRYPGARVTRWEVPGGQGERRAQHMPVNARVIPIRIRFEPICTDPAHPMYQREGRDAEERYGFLAQNMREFMWRTRVGTHMSGGNLRMTRTLTAGEHFRDRRLALGSNGMESCVGYFESDWDVEVADAAKFATVTALFRNPTGTWYSRIQYAGSGNVTALEPGRTYGFDIPMGDAPVEDALIGLRIIGDAGPMSDRWARFTNDMGAGFRAINIPDNRWWIFHSLQARAGSTGSVQRRWDVDFSDDSKMVSVGRRLGTSLLITPGIAGVGSQVGRINVRVGKPAYVHFAVRSKWF</sequence>
<keyword evidence="3" id="KW-1185">Reference proteome</keyword>
<accession>A0A2T0YIX6</accession>
<reference evidence="2 3" key="1">
    <citation type="submission" date="2018-03" db="EMBL/GenBank/DDBJ databases">
        <title>Comparative analysis of microorganisms from saline springs in Andes Mountain Range, Colombia.</title>
        <authorList>
            <person name="Rubin E."/>
        </authorList>
    </citation>
    <scope>NUCLEOTIDE SEQUENCE [LARGE SCALE GENOMIC DNA]</scope>
    <source>
        <strain evidence="2 3">CG 35</strain>
    </source>
</reference>
<comment type="caution">
    <text evidence="2">The sequence shown here is derived from an EMBL/GenBank/DDBJ whole genome shotgun (WGS) entry which is preliminary data.</text>
</comment>
<proteinExistence type="predicted"/>
<dbReference type="EMBL" id="PVTY01000009">
    <property type="protein sequence ID" value="PRZ15140.1"/>
    <property type="molecule type" value="Genomic_DNA"/>
</dbReference>
<evidence type="ECO:0000256" key="1">
    <source>
        <dbReference type="SAM" id="MobiDB-lite"/>
    </source>
</evidence>
<dbReference type="AlphaFoldDB" id="A0A2T0YIX6"/>
<organism evidence="2 3">
    <name type="scientific">Nesterenkonia sandarakina</name>
    <dbReference type="NCBI Taxonomy" id="272918"/>
    <lineage>
        <taxon>Bacteria</taxon>
        <taxon>Bacillati</taxon>
        <taxon>Actinomycetota</taxon>
        <taxon>Actinomycetes</taxon>
        <taxon>Micrococcales</taxon>
        <taxon>Micrococcaceae</taxon>
        <taxon>Nesterenkonia</taxon>
    </lineage>
</organism>
<gene>
    <name evidence="2" type="ORF">BCL67_10961</name>
</gene>